<evidence type="ECO:0000256" key="5">
    <source>
        <dbReference type="ARBA" id="ARBA00023242"/>
    </source>
</evidence>
<dbReference type="OMA" id="LEWAENY"/>
<dbReference type="EMBL" id="KQ964436">
    <property type="protein sequence ID" value="KXN73505.1"/>
    <property type="molecule type" value="Genomic_DNA"/>
</dbReference>
<comment type="function">
    <text evidence="1 6">Component of the ribosome assembly machinery. Nuclear paralog of the ribosomal protein P0, it binds pre-60S subunits at an early stage of assembly in the nucleolus, and is replaced by P0 in cytoplasmic pre-60S subunits and mature 80S ribosomes.</text>
</comment>
<name>A0A137PEW1_CONC2</name>
<reference evidence="8 9" key="1">
    <citation type="journal article" date="2015" name="Genome Biol. Evol.">
        <title>Phylogenomic analyses indicate that early fungi evolved digesting cell walls of algal ancestors of land plants.</title>
        <authorList>
            <person name="Chang Y."/>
            <person name="Wang S."/>
            <person name="Sekimoto S."/>
            <person name="Aerts A.L."/>
            <person name="Choi C."/>
            <person name="Clum A."/>
            <person name="LaButti K.M."/>
            <person name="Lindquist E.A."/>
            <person name="Yee Ngan C."/>
            <person name="Ohm R.A."/>
            <person name="Salamov A.A."/>
            <person name="Grigoriev I.V."/>
            <person name="Spatafora J.W."/>
            <person name="Berbee M.L."/>
        </authorList>
    </citation>
    <scope>NUCLEOTIDE SEQUENCE [LARGE SCALE GENOMIC DNA]</scope>
    <source>
        <strain evidence="8 9">NRRL 28638</strain>
    </source>
</reference>
<dbReference type="FunFam" id="3.90.105.20:FF:000003">
    <property type="entry name" value="Ribosome assembly factor mrt4"/>
    <property type="match status" value="1"/>
</dbReference>
<dbReference type="GO" id="GO:0005654">
    <property type="term" value="C:nucleoplasm"/>
    <property type="evidence" value="ECO:0007669"/>
    <property type="project" value="EnsemblFungi"/>
</dbReference>
<evidence type="ECO:0000313" key="8">
    <source>
        <dbReference type="EMBL" id="KXN73505.1"/>
    </source>
</evidence>
<accession>A0A137PEW1</accession>
<keyword evidence="9" id="KW-1185">Reference proteome</keyword>
<organism evidence="8 9">
    <name type="scientific">Conidiobolus coronatus (strain ATCC 28846 / CBS 209.66 / NRRL 28638)</name>
    <name type="common">Delacroixia coronata</name>
    <dbReference type="NCBI Taxonomy" id="796925"/>
    <lineage>
        <taxon>Eukaryota</taxon>
        <taxon>Fungi</taxon>
        <taxon>Fungi incertae sedis</taxon>
        <taxon>Zoopagomycota</taxon>
        <taxon>Entomophthoromycotina</taxon>
        <taxon>Entomophthoromycetes</taxon>
        <taxon>Entomophthorales</taxon>
        <taxon>Ancylistaceae</taxon>
        <taxon>Conidiobolus</taxon>
    </lineage>
</organism>
<dbReference type="Proteomes" id="UP000070444">
    <property type="component" value="Unassembled WGS sequence"/>
</dbReference>
<dbReference type="InterPro" id="IPR043164">
    <property type="entry name" value="Ribosomal_uL10-like_insert_sf"/>
</dbReference>
<dbReference type="FunFam" id="3.30.70.1730:FF:000005">
    <property type="entry name" value="Ribosome assembly factor mrt4"/>
    <property type="match status" value="1"/>
</dbReference>
<evidence type="ECO:0000256" key="2">
    <source>
        <dbReference type="ARBA" id="ARBA00008889"/>
    </source>
</evidence>
<evidence type="ECO:0000256" key="6">
    <source>
        <dbReference type="RuleBase" id="RU364039"/>
    </source>
</evidence>
<dbReference type="SUPFAM" id="SSF160369">
    <property type="entry name" value="Ribosomal protein L10-like"/>
    <property type="match status" value="1"/>
</dbReference>
<dbReference type="Gene3D" id="3.90.105.20">
    <property type="match status" value="1"/>
</dbReference>
<dbReference type="InterPro" id="IPR051742">
    <property type="entry name" value="Ribosome_Assembly_uL10"/>
</dbReference>
<evidence type="ECO:0000256" key="3">
    <source>
        <dbReference type="ARBA" id="ARBA00011117"/>
    </source>
</evidence>
<dbReference type="GO" id="GO:0003723">
    <property type="term" value="F:RNA binding"/>
    <property type="evidence" value="ECO:0007669"/>
    <property type="project" value="TreeGrafter"/>
</dbReference>
<keyword evidence="4 6" id="KW-0963">Cytoplasm</keyword>
<evidence type="ECO:0000256" key="1">
    <source>
        <dbReference type="ARBA" id="ARBA00004046"/>
    </source>
</evidence>
<proteinExistence type="inferred from homology"/>
<dbReference type="OrthoDB" id="10262308at2759"/>
<evidence type="ECO:0000259" key="7">
    <source>
        <dbReference type="Pfam" id="PF17777"/>
    </source>
</evidence>
<dbReference type="STRING" id="796925.A0A137PEW1"/>
<dbReference type="InterPro" id="IPR001790">
    <property type="entry name" value="Ribosomal_uL10"/>
</dbReference>
<comment type="subunit">
    <text evidence="3 6">Associates with the pre-60S ribosomal particle.</text>
</comment>
<evidence type="ECO:0000313" key="9">
    <source>
        <dbReference type="Proteomes" id="UP000070444"/>
    </source>
</evidence>
<dbReference type="GO" id="GO:0000055">
    <property type="term" value="P:ribosomal large subunit export from nucleus"/>
    <property type="evidence" value="ECO:0007669"/>
    <property type="project" value="EnsemblFungi"/>
</dbReference>
<keyword evidence="6" id="KW-0690">Ribosome biogenesis</keyword>
<dbReference type="InterPro" id="IPR033867">
    <property type="entry name" value="Mrt4"/>
</dbReference>
<dbReference type="GO" id="GO:0000956">
    <property type="term" value="P:nuclear-transcribed mRNA catabolic process"/>
    <property type="evidence" value="ECO:0007669"/>
    <property type="project" value="EnsemblFungi"/>
</dbReference>
<dbReference type="InterPro" id="IPR040637">
    <property type="entry name" value="Ribosomal_uL10-like_insert"/>
</dbReference>
<feature type="domain" description="Large ribosomal subunit protein uL10-like insertion" evidence="7">
    <location>
        <begin position="125"/>
        <end position="197"/>
    </location>
</feature>
<comment type="similarity">
    <text evidence="2 6">Belongs to the universal ribosomal protein uL10 family.</text>
</comment>
<gene>
    <name evidence="8" type="ORF">CONCODRAFT_77351</name>
</gene>
<dbReference type="AlphaFoldDB" id="A0A137PEW1"/>
<dbReference type="Pfam" id="PF17777">
    <property type="entry name" value="RL10P_insert"/>
    <property type="match status" value="1"/>
</dbReference>
<sequence>MPKSKRQKLVSLTKTAPKNRDDKERLIEEIQKFVETHQHIFIFSLLNSRSSYMKDVKTEWKSSRFFFGKNKVMAKALGTTPEEEVRPNLSKLANLLQGEVGLLFTNEEPSTVQEYFQNFKKQDYARSGVEARELIVIPAGPVYRGEGLFPHNMEPQLRSLGMPTFLDKGVVTIHNDYTVCKPGDVLTPNQAQLLKLFLFETAEFQVKLTHHFYDGKLDTL</sequence>
<comment type="subcellular location">
    <subcellularLocation>
        <location evidence="6">Cytoplasm</location>
    </subcellularLocation>
    <subcellularLocation>
        <location evidence="6">Nucleus</location>
        <location evidence="6">Nucleolus</location>
    </subcellularLocation>
</comment>
<dbReference type="Pfam" id="PF00466">
    <property type="entry name" value="Ribosomal_L10"/>
    <property type="match status" value="1"/>
</dbReference>
<dbReference type="GO" id="GO:0032040">
    <property type="term" value="C:small-subunit processome"/>
    <property type="evidence" value="ECO:0007669"/>
    <property type="project" value="EnsemblFungi"/>
</dbReference>
<dbReference type="InterPro" id="IPR043141">
    <property type="entry name" value="Ribosomal_uL10-like_sf"/>
</dbReference>
<dbReference type="PANTHER" id="PTHR45841:SF1">
    <property type="entry name" value="MRNA TURNOVER PROTEIN 4 HOMOLOG"/>
    <property type="match status" value="1"/>
</dbReference>
<dbReference type="GO" id="GO:0005737">
    <property type="term" value="C:cytoplasm"/>
    <property type="evidence" value="ECO:0007669"/>
    <property type="project" value="UniProtKB-SubCell"/>
</dbReference>
<keyword evidence="5 6" id="KW-0539">Nucleus</keyword>
<evidence type="ECO:0000256" key="4">
    <source>
        <dbReference type="ARBA" id="ARBA00022490"/>
    </source>
</evidence>
<dbReference type="GO" id="GO:0030687">
    <property type="term" value="C:preribosome, large subunit precursor"/>
    <property type="evidence" value="ECO:0007669"/>
    <property type="project" value="EnsemblFungi"/>
</dbReference>
<dbReference type="PANTHER" id="PTHR45841">
    <property type="entry name" value="MRNA TURNOVER PROTEIN 4 MRTO4"/>
    <property type="match status" value="1"/>
</dbReference>
<dbReference type="GO" id="GO:0006364">
    <property type="term" value="P:rRNA processing"/>
    <property type="evidence" value="ECO:0007669"/>
    <property type="project" value="EnsemblFungi"/>
</dbReference>
<dbReference type="CDD" id="cd05796">
    <property type="entry name" value="Ribosomal_P0_like"/>
    <property type="match status" value="1"/>
</dbReference>
<dbReference type="GO" id="GO:0000027">
    <property type="term" value="P:ribosomal large subunit assembly"/>
    <property type="evidence" value="ECO:0007669"/>
    <property type="project" value="InterPro"/>
</dbReference>
<dbReference type="Gene3D" id="3.30.70.1730">
    <property type="match status" value="1"/>
</dbReference>
<protein>
    <recommendedName>
        <fullName evidence="6">Ribosome assembly factor mrt4</fullName>
    </recommendedName>
</protein>